<proteinExistence type="predicted"/>
<dbReference type="Gene3D" id="3.10.290.10">
    <property type="entry name" value="RNA-binding S4 domain"/>
    <property type="match status" value="1"/>
</dbReference>
<protein>
    <submittedName>
        <fullName evidence="4">Ribosome-associated heat shock protein Hsp15</fullName>
    </submittedName>
</protein>
<dbReference type="SUPFAM" id="SSF55174">
    <property type="entry name" value="Alpha-L RNA-binding motif"/>
    <property type="match status" value="1"/>
</dbReference>
<dbReference type="GO" id="GO:0003723">
    <property type="term" value="F:RNA binding"/>
    <property type="evidence" value="ECO:0007669"/>
    <property type="project" value="UniProtKB-KW"/>
</dbReference>
<dbReference type="RefSeq" id="WP_312885369.1">
    <property type="nucleotide sequence ID" value="NZ_JACHJT010000001.1"/>
</dbReference>
<feature type="domain" description="RNA-binding S4" evidence="3">
    <location>
        <begin position="28"/>
        <end position="89"/>
    </location>
</feature>
<sequence>MNTGAAGESQPAKASAKDRSLPAGLPSGRIDRWLWAVRLAKTRQVAAQACRGGHVRVNDRPVKPATAVRVGDVVKVKLTGTPRIVEVSHVIEKRVGAPVAVRCYVDHTPAPPPEAKAPVPRRDPGAGRPTKRDRRQIDRLRGMR</sequence>
<organism evidence="4 5">
    <name type="scientific">Lipingzhangella halophila</name>
    <dbReference type="NCBI Taxonomy" id="1783352"/>
    <lineage>
        <taxon>Bacteria</taxon>
        <taxon>Bacillati</taxon>
        <taxon>Actinomycetota</taxon>
        <taxon>Actinomycetes</taxon>
        <taxon>Streptosporangiales</taxon>
        <taxon>Nocardiopsidaceae</taxon>
        <taxon>Lipingzhangella</taxon>
    </lineage>
</organism>
<feature type="region of interest" description="Disordered" evidence="2">
    <location>
        <begin position="106"/>
        <end position="144"/>
    </location>
</feature>
<dbReference type="Proteomes" id="UP000523007">
    <property type="component" value="Unassembled WGS sequence"/>
</dbReference>
<evidence type="ECO:0000256" key="2">
    <source>
        <dbReference type="SAM" id="MobiDB-lite"/>
    </source>
</evidence>
<dbReference type="AlphaFoldDB" id="A0A7W7W4S8"/>
<name>A0A7W7W4S8_9ACTN</name>
<evidence type="ECO:0000256" key="1">
    <source>
        <dbReference type="PROSITE-ProRule" id="PRU00182"/>
    </source>
</evidence>
<evidence type="ECO:0000259" key="3">
    <source>
        <dbReference type="SMART" id="SM00363"/>
    </source>
</evidence>
<comment type="caution">
    <text evidence="4">The sequence shown here is derived from an EMBL/GenBank/DDBJ whole genome shotgun (WGS) entry which is preliminary data.</text>
</comment>
<dbReference type="SMART" id="SM00363">
    <property type="entry name" value="S4"/>
    <property type="match status" value="1"/>
</dbReference>
<evidence type="ECO:0000313" key="4">
    <source>
        <dbReference type="EMBL" id="MBB4933045.1"/>
    </source>
</evidence>
<dbReference type="Pfam" id="PF01479">
    <property type="entry name" value="S4"/>
    <property type="match status" value="1"/>
</dbReference>
<keyword evidence="4" id="KW-0346">Stress response</keyword>
<dbReference type="EMBL" id="JACHJT010000001">
    <property type="protein sequence ID" value="MBB4933045.1"/>
    <property type="molecule type" value="Genomic_DNA"/>
</dbReference>
<evidence type="ECO:0000313" key="5">
    <source>
        <dbReference type="Proteomes" id="UP000523007"/>
    </source>
</evidence>
<gene>
    <name evidence="4" type="ORF">F4561_003865</name>
</gene>
<keyword evidence="5" id="KW-1185">Reference proteome</keyword>
<dbReference type="CDD" id="cd00165">
    <property type="entry name" value="S4"/>
    <property type="match status" value="1"/>
</dbReference>
<keyword evidence="1" id="KW-0694">RNA-binding</keyword>
<feature type="compositionally biased region" description="Basic and acidic residues" evidence="2">
    <location>
        <begin position="135"/>
        <end position="144"/>
    </location>
</feature>
<accession>A0A7W7W4S8</accession>
<dbReference type="InterPro" id="IPR036986">
    <property type="entry name" value="S4_RNA-bd_sf"/>
</dbReference>
<dbReference type="PROSITE" id="PS50889">
    <property type="entry name" value="S4"/>
    <property type="match status" value="1"/>
</dbReference>
<reference evidence="4 5" key="1">
    <citation type="submission" date="2020-08" db="EMBL/GenBank/DDBJ databases">
        <title>Sequencing the genomes of 1000 actinobacteria strains.</title>
        <authorList>
            <person name="Klenk H.-P."/>
        </authorList>
    </citation>
    <scope>NUCLEOTIDE SEQUENCE [LARGE SCALE GENOMIC DNA]</scope>
    <source>
        <strain evidence="4 5">DSM 102030</strain>
    </source>
</reference>
<dbReference type="InterPro" id="IPR002942">
    <property type="entry name" value="S4_RNA-bd"/>
</dbReference>
<feature type="region of interest" description="Disordered" evidence="2">
    <location>
        <begin position="1"/>
        <end position="25"/>
    </location>
</feature>